<dbReference type="EMBL" id="RDQH01000336">
    <property type="protein sequence ID" value="RXH88173.1"/>
    <property type="molecule type" value="Genomic_DNA"/>
</dbReference>
<dbReference type="GO" id="GO:0007165">
    <property type="term" value="P:signal transduction"/>
    <property type="evidence" value="ECO:0007669"/>
    <property type="project" value="InterPro"/>
</dbReference>
<evidence type="ECO:0000256" key="2">
    <source>
        <dbReference type="SAM" id="Phobius"/>
    </source>
</evidence>
<evidence type="ECO:0000259" key="3">
    <source>
        <dbReference type="PROSITE" id="PS50104"/>
    </source>
</evidence>
<dbReference type="InterPro" id="IPR035897">
    <property type="entry name" value="Toll_tir_struct_dom_sf"/>
</dbReference>
<organism evidence="4 5">
    <name type="scientific">Malus domestica</name>
    <name type="common">Apple</name>
    <name type="synonym">Pyrus malus</name>
    <dbReference type="NCBI Taxonomy" id="3750"/>
    <lineage>
        <taxon>Eukaryota</taxon>
        <taxon>Viridiplantae</taxon>
        <taxon>Streptophyta</taxon>
        <taxon>Embryophyta</taxon>
        <taxon>Tracheophyta</taxon>
        <taxon>Spermatophyta</taxon>
        <taxon>Magnoliopsida</taxon>
        <taxon>eudicotyledons</taxon>
        <taxon>Gunneridae</taxon>
        <taxon>Pentapetalae</taxon>
        <taxon>rosids</taxon>
        <taxon>fabids</taxon>
        <taxon>Rosales</taxon>
        <taxon>Rosaceae</taxon>
        <taxon>Amygdaloideae</taxon>
        <taxon>Maleae</taxon>
        <taxon>Malus</taxon>
    </lineage>
</organism>
<feature type="domain" description="TIR" evidence="3">
    <location>
        <begin position="10"/>
        <end position="149"/>
    </location>
</feature>
<comment type="caution">
    <text evidence="4">The sequence shown here is derived from an EMBL/GenBank/DDBJ whole genome shotgun (WGS) entry which is preliminary data.</text>
</comment>
<keyword evidence="2" id="KW-0472">Membrane</keyword>
<dbReference type="InterPro" id="IPR000157">
    <property type="entry name" value="TIR_dom"/>
</dbReference>
<dbReference type="PROSITE" id="PS50104">
    <property type="entry name" value="TIR"/>
    <property type="match status" value="1"/>
</dbReference>
<dbReference type="AlphaFoldDB" id="A0A498J2V1"/>
<dbReference type="PANTHER" id="PTHR32009">
    <property type="entry name" value="TMV RESISTANCE PROTEIN N-LIKE"/>
    <property type="match status" value="1"/>
</dbReference>
<sequence>MKEPRPLLLTPIHRNMIFRGEDTRNNFIGHLYNNLVQRGIKTFIDDEALKRGEETSSALLKAIEESRISIIVFSENYASSKWCLDELVHILHCKEQQQQMVFPIFYKVNPSDVRNQRESFGKALADHELKFKDNMDKVLRLRKALTKAANLSGWSFTVDGYFSDLYILANLTFKWNKQNQRDHVGCENLTTLPFSIYELQHLKVVYLHGCPNLVTFPMGKGFVVVVVVVVLLTVCLPYSDLIYQEVIPVSITRYISLRILYLHGCKRLEEIPELPPKVGWLDASGCVSLEGFSKLSNIMEPKELQMISWMDLSNCRRLFDNLARDGEKMKNKSVNDQASPLL</sequence>
<feature type="transmembrane region" description="Helical" evidence="2">
    <location>
        <begin position="221"/>
        <end position="239"/>
    </location>
</feature>
<gene>
    <name evidence="4" type="ORF">DVH24_042244</name>
</gene>
<evidence type="ECO:0000256" key="1">
    <source>
        <dbReference type="ARBA" id="ARBA00023027"/>
    </source>
</evidence>
<evidence type="ECO:0000313" key="5">
    <source>
        <dbReference type="Proteomes" id="UP000290289"/>
    </source>
</evidence>
<dbReference type="Pfam" id="PF01582">
    <property type="entry name" value="TIR"/>
    <property type="match status" value="1"/>
</dbReference>
<keyword evidence="2" id="KW-1133">Transmembrane helix</keyword>
<evidence type="ECO:0000313" key="4">
    <source>
        <dbReference type="EMBL" id="RXH88173.1"/>
    </source>
</evidence>
<dbReference type="InterPro" id="IPR032675">
    <property type="entry name" value="LRR_dom_sf"/>
</dbReference>
<keyword evidence="5" id="KW-1185">Reference proteome</keyword>
<reference evidence="4 5" key="1">
    <citation type="submission" date="2018-10" db="EMBL/GenBank/DDBJ databases">
        <title>A high-quality apple genome assembly.</title>
        <authorList>
            <person name="Hu J."/>
        </authorList>
    </citation>
    <scope>NUCLEOTIDE SEQUENCE [LARGE SCALE GENOMIC DNA]</scope>
    <source>
        <strain evidence="5">cv. HFTH1</strain>
        <tissue evidence="4">Young leaf</tissue>
    </source>
</reference>
<dbReference type="SUPFAM" id="SSF52200">
    <property type="entry name" value="Toll/Interleukin receptor TIR domain"/>
    <property type="match status" value="1"/>
</dbReference>
<proteinExistence type="predicted"/>
<keyword evidence="2" id="KW-0812">Transmembrane</keyword>
<accession>A0A498J2V1</accession>
<dbReference type="PANTHER" id="PTHR32009:SF155">
    <property type="entry name" value="DISEASE RESISTANCE PROTEIN (TIR-NBS-LRR CLASS)"/>
    <property type="match status" value="1"/>
</dbReference>
<dbReference type="SUPFAM" id="SSF52058">
    <property type="entry name" value="L domain-like"/>
    <property type="match status" value="1"/>
</dbReference>
<dbReference type="Proteomes" id="UP000290289">
    <property type="component" value="Chromosome 10"/>
</dbReference>
<dbReference type="SMART" id="SM00255">
    <property type="entry name" value="TIR"/>
    <property type="match status" value="1"/>
</dbReference>
<name>A0A498J2V1_MALDO</name>
<dbReference type="FunFam" id="3.40.50.10140:FF:000007">
    <property type="entry name" value="Disease resistance protein (TIR-NBS-LRR class)"/>
    <property type="match status" value="1"/>
</dbReference>
<protein>
    <recommendedName>
        <fullName evidence="3">TIR domain-containing protein</fullName>
    </recommendedName>
</protein>
<dbReference type="Gene3D" id="3.40.50.10140">
    <property type="entry name" value="Toll/interleukin-1 receptor homology (TIR) domain"/>
    <property type="match status" value="1"/>
</dbReference>
<keyword evidence="1" id="KW-0520">NAD</keyword>
<dbReference type="Gene3D" id="3.80.10.10">
    <property type="entry name" value="Ribonuclease Inhibitor"/>
    <property type="match status" value="1"/>
</dbReference>